<proteinExistence type="predicted"/>
<protein>
    <submittedName>
        <fullName evidence="1">Uncharacterized protein</fullName>
    </submittedName>
</protein>
<accession>G7TB65</accession>
<gene>
    <name evidence="1" type="ORF">XOC_4513</name>
</gene>
<sequence length="37" mass="4076">MRVEGDNHVLIFRCDMGPMQCTGVAGRARSYPIASVH</sequence>
<evidence type="ECO:0000313" key="1">
    <source>
        <dbReference type="EMBL" id="AEQ98571.1"/>
    </source>
</evidence>
<dbReference type="EMBL" id="CP003057">
    <property type="protein sequence ID" value="AEQ98571.1"/>
    <property type="molecule type" value="Genomic_DNA"/>
</dbReference>
<dbReference type="Proteomes" id="UP000008851">
    <property type="component" value="Chromosome"/>
</dbReference>
<dbReference type="KEGG" id="xor:XOC_4513"/>
<dbReference type="HOGENOM" id="CLU_3350514_0_0_6"/>
<organism evidence="1 2">
    <name type="scientific">Xanthomonas oryzae pv. oryzicola (strain BLS256)</name>
    <dbReference type="NCBI Taxonomy" id="383407"/>
    <lineage>
        <taxon>Bacteria</taxon>
        <taxon>Pseudomonadati</taxon>
        <taxon>Pseudomonadota</taxon>
        <taxon>Gammaproteobacteria</taxon>
        <taxon>Lysobacterales</taxon>
        <taxon>Lysobacteraceae</taxon>
        <taxon>Xanthomonas</taxon>
    </lineage>
</organism>
<dbReference type="AlphaFoldDB" id="G7TB65"/>
<name>G7TB65_XANOB</name>
<reference evidence="1 2" key="1">
    <citation type="journal article" date="2011" name="J. Bacteriol.">
        <title>Two new complete genome sequences offer insight into host and tissue specificity of plant pathogenic Xanthomonas spp.</title>
        <authorList>
            <person name="Bogdanove A.J."/>
            <person name="Koebnik R."/>
            <person name="Lu H."/>
            <person name="Furutani A."/>
            <person name="Angiuoli S.V."/>
            <person name="Patil P.B."/>
            <person name="Van Sluys M.A."/>
            <person name="Ryan R.P."/>
            <person name="Meyer D.F."/>
            <person name="Han S.W."/>
            <person name="Aparna G."/>
            <person name="Rajaram M."/>
            <person name="Delcher A.L."/>
            <person name="Phillippy A.M."/>
            <person name="Puiu D."/>
            <person name="Schatz M.C."/>
            <person name="Shumway M."/>
            <person name="Sommer D.D."/>
            <person name="Trapnell C."/>
            <person name="Benahmed F."/>
            <person name="Dimitrov G."/>
            <person name="Madupu R."/>
            <person name="Radune D."/>
            <person name="Sullivan S."/>
            <person name="Jha G."/>
            <person name="Ishihara H."/>
            <person name="Lee S.W."/>
            <person name="Pandey A."/>
            <person name="Sharma V."/>
            <person name="Sriariyanun M."/>
            <person name="Szurek B."/>
            <person name="Vera-Cruz C.M."/>
            <person name="Dorman K.S."/>
            <person name="Ronald P.C."/>
            <person name="Verdier V."/>
            <person name="Dow J.M."/>
            <person name="Sonti R.V."/>
            <person name="Tsuge S."/>
            <person name="Brendel V.P."/>
            <person name="Rabinowicz P.D."/>
            <person name="Leach J.E."/>
            <person name="White F.F."/>
            <person name="Salzberg S.L."/>
        </authorList>
    </citation>
    <scope>NUCLEOTIDE SEQUENCE [LARGE SCALE GENOMIC DNA]</scope>
    <source>
        <strain evidence="1 2">BLS256</strain>
    </source>
</reference>
<evidence type="ECO:0000313" key="2">
    <source>
        <dbReference type="Proteomes" id="UP000008851"/>
    </source>
</evidence>